<dbReference type="SUPFAM" id="SSF55048">
    <property type="entry name" value="Probable ACP-binding domain of malonyl-CoA ACP transacylase"/>
    <property type="match status" value="1"/>
</dbReference>
<gene>
    <name evidence="2" type="ORF">P5673_016391</name>
</gene>
<protein>
    <submittedName>
        <fullName evidence="2">Malonyl-CoA-acyl carrier protein transacylase</fullName>
    </submittedName>
</protein>
<evidence type="ECO:0000313" key="3">
    <source>
        <dbReference type="Proteomes" id="UP001249851"/>
    </source>
</evidence>
<dbReference type="Pfam" id="PF00698">
    <property type="entry name" value="Acyl_transf_1"/>
    <property type="match status" value="1"/>
</dbReference>
<comment type="caution">
    <text evidence="2">The sequence shown here is derived from an EMBL/GenBank/DDBJ whole genome shotgun (WGS) entry which is preliminary data.</text>
</comment>
<dbReference type="EMBL" id="JARQWQ010000035">
    <property type="protein sequence ID" value="KAK2560638.1"/>
    <property type="molecule type" value="Genomic_DNA"/>
</dbReference>
<dbReference type="Proteomes" id="UP001249851">
    <property type="component" value="Unassembled WGS sequence"/>
</dbReference>
<proteinExistence type="predicted"/>
<dbReference type="InterPro" id="IPR014043">
    <property type="entry name" value="Acyl_transferase_dom"/>
</dbReference>
<organism evidence="2 3">
    <name type="scientific">Acropora cervicornis</name>
    <name type="common">Staghorn coral</name>
    <dbReference type="NCBI Taxonomy" id="6130"/>
    <lineage>
        <taxon>Eukaryota</taxon>
        <taxon>Metazoa</taxon>
        <taxon>Cnidaria</taxon>
        <taxon>Anthozoa</taxon>
        <taxon>Hexacorallia</taxon>
        <taxon>Scleractinia</taxon>
        <taxon>Astrocoeniina</taxon>
        <taxon>Acroporidae</taxon>
        <taxon>Acropora</taxon>
    </lineage>
</organism>
<dbReference type="PANTHER" id="PTHR47170">
    <property type="entry name" value="MALONYL-COA ACP TRANSACYLASE, ACP-BINDING"/>
    <property type="match status" value="1"/>
</dbReference>
<dbReference type="GO" id="GO:0016740">
    <property type="term" value="F:transferase activity"/>
    <property type="evidence" value="ECO:0007669"/>
    <property type="project" value="InterPro"/>
</dbReference>
<dbReference type="SMART" id="SM00827">
    <property type="entry name" value="PKS_AT"/>
    <property type="match status" value="1"/>
</dbReference>
<keyword evidence="3" id="KW-1185">Reference proteome</keyword>
<dbReference type="InterPro" id="IPR052760">
    <property type="entry name" value="Mitochondrial_malonyltrans"/>
</dbReference>
<dbReference type="SUPFAM" id="SSF52151">
    <property type="entry name" value="FabD/lysophospholipase-like"/>
    <property type="match status" value="1"/>
</dbReference>
<dbReference type="InterPro" id="IPR016035">
    <property type="entry name" value="Acyl_Trfase/lysoPLipase"/>
</dbReference>
<dbReference type="Gene3D" id="3.40.366.10">
    <property type="entry name" value="Malonyl-Coenzyme A Acyl Carrier Protein, domain 2"/>
    <property type="match status" value="1"/>
</dbReference>
<dbReference type="PANTHER" id="PTHR47170:SF2">
    <property type="entry name" value="MALONYL-COA:ACP TRANSACYLASE (MAT) DOMAIN-CONTAINING PROTEIN"/>
    <property type="match status" value="1"/>
</dbReference>
<dbReference type="InterPro" id="IPR016036">
    <property type="entry name" value="Malonyl_transacylase_ACP-bd"/>
</dbReference>
<sequence length="203" mass="21657">MLVILQGNSGSDGKGEWSEMGFPDSWLNESDAHTTVTAGFSVGEISALIFSGAFSFEDGLKVVQARAQAMQEASLQNPGSMVSIMGHEELNVKEICVAAMDYSSNKGTQKPVSCIANHLFPGGWVLGGDTSSVQYILEFGKAKHGIKRAQLIPVSGAFHTELMTSAQAPLRKVLDSVNIRTPKCVVYSGTSCAPFTSPDIIKR</sequence>
<dbReference type="AlphaFoldDB" id="A0AAD9QG13"/>
<feature type="domain" description="Malonyl-CoA:ACP transacylase (MAT)" evidence="1">
    <location>
        <begin position="20"/>
        <end position="203"/>
    </location>
</feature>
<evidence type="ECO:0000313" key="2">
    <source>
        <dbReference type="EMBL" id="KAK2560638.1"/>
    </source>
</evidence>
<evidence type="ECO:0000259" key="1">
    <source>
        <dbReference type="SMART" id="SM00827"/>
    </source>
</evidence>
<name>A0AAD9QG13_ACRCE</name>
<dbReference type="Gene3D" id="3.30.70.250">
    <property type="entry name" value="Malonyl-CoA ACP transacylase, ACP-binding"/>
    <property type="match status" value="1"/>
</dbReference>
<reference evidence="2" key="1">
    <citation type="journal article" date="2023" name="G3 (Bethesda)">
        <title>Whole genome assembly and annotation of the endangered Caribbean coral Acropora cervicornis.</title>
        <authorList>
            <person name="Selwyn J.D."/>
            <person name="Vollmer S.V."/>
        </authorList>
    </citation>
    <scope>NUCLEOTIDE SEQUENCE</scope>
    <source>
        <strain evidence="2">K2</strain>
    </source>
</reference>
<accession>A0AAD9QG13</accession>
<reference evidence="2" key="2">
    <citation type="journal article" date="2023" name="Science">
        <title>Genomic signatures of disease resistance in endangered staghorn corals.</title>
        <authorList>
            <person name="Vollmer S.V."/>
            <person name="Selwyn J.D."/>
            <person name="Despard B.A."/>
            <person name="Roesel C.L."/>
        </authorList>
    </citation>
    <scope>NUCLEOTIDE SEQUENCE</scope>
    <source>
        <strain evidence="2">K2</strain>
    </source>
</reference>
<dbReference type="InterPro" id="IPR001227">
    <property type="entry name" value="Ac_transferase_dom_sf"/>
</dbReference>